<gene>
    <name evidence="1" type="ORF">N508_000789</name>
</gene>
<organism evidence="1 2">
    <name type="scientific">Mucispirillum schaedleri ASF457</name>
    <dbReference type="NCBI Taxonomy" id="1379858"/>
    <lineage>
        <taxon>Bacteria</taxon>
        <taxon>Pseudomonadati</taxon>
        <taxon>Deferribacterota</taxon>
        <taxon>Deferribacteres</taxon>
        <taxon>Deferribacterales</taxon>
        <taxon>Mucispirillaceae</taxon>
        <taxon>Mucispirillum</taxon>
    </lineage>
</organism>
<keyword evidence="2" id="KW-1185">Reference proteome</keyword>
<evidence type="ECO:0000313" key="1">
    <source>
        <dbReference type="EMBL" id="USF23722.1"/>
    </source>
</evidence>
<protein>
    <submittedName>
        <fullName evidence="1">Uncharacterized protein</fullName>
    </submittedName>
</protein>
<accession>V2QIV2</accession>
<reference evidence="1" key="1">
    <citation type="journal article" date="2014" name="Genome Announc.">
        <title>Draft genome sequences of the altered schaedler flora, a defined bacterial community from gnotobiotic mice.</title>
        <authorList>
            <person name="Wannemuehler M.J."/>
            <person name="Overstreet A.M."/>
            <person name="Ward D.V."/>
            <person name="Phillips G.J."/>
        </authorList>
    </citation>
    <scope>NUCLEOTIDE SEQUENCE</scope>
    <source>
        <strain evidence="1">ASF457</strain>
    </source>
</reference>
<dbReference type="Proteomes" id="UP000017429">
    <property type="component" value="Chromosome"/>
</dbReference>
<name>V2QIV2_9BACT</name>
<proteinExistence type="predicted"/>
<evidence type="ECO:0000313" key="2">
    <source>
        <dbReference type="Proteomes" id="UP000017429"/>
    </source>
</evidence>
<dbReference type="AlphaFoldDB" id="V2QIV2"/>
<dbReference type="EMBL" id="CP097562">
    <property type="protein sequence ID" value="USF23722.1"/>
    <property type="molecule type" value="Genomic_DNA"/>
</dbReference>
<reference evidence="1" key="3">
    <citation type="submission" date="2022-06" db="EMBL/GenBank/DDBJ databases">
        <title>Resources to Facilitate Use of the Altered Schaedler Flora (ASF) Mouse Model to Study Microbiome Function.</title>
        <authorList>
            <person name="Proctor A."/>
            <person name="Parvinroo S."/>
            <person name="Richie T."/>
            <person name="Jia X."/>
            <person name="Lee S.T.M."/>
            <person name="Karp P.D."/>
            <person name="Paley S."/>
            <person name="Kostic A.D."/>
            <person name="Pierre J.F."/>
            <person name="Wannemuehler M.J."/>
            <person name="Phillips G.J."/>
        </authorList>
    </citation>
    <scope>NUCLEOTIDE SEQUENCE</scope>
    <source>
        <strain evidence="1">ASF457</strain>
    </source>
</reference>
<dbReference type="PROSITE" id="PS51257">
    <property type="entry name" value="PROKAR_LIPOPROTEIN"/>
    <property type="match status" value="1"/>
</dbReference>
<dbReference type="RefSeq" id="WP_023275094.1">
    <property type="nucleotide sequence ID" value="NZ_CP097562.1"/>
</dbReference>
<reference evidence="1" key="2">
    <citation type="submission" date="2022-05" db="EMBL/GenBank/DDBJ databases">
        <authorList>
            <person name="Proctor A.L."/>
            <person name="Phillips G.J."/>
            <person name="Wannemuehler M.J."/>
        </authorList>
    </citation>
    <scope>NUCLEOTIDE SEQUENCE</scope>
    <source>
        <strain evidence="1">ASF457</strain>
    </source>
</reference>
<dbReference type="KEGG" id="msch:N508_000789"/>
<dbReference type="eggNOG" id="ENOG5032A62">
    <property type="taxonomic scope" value="Bacteria"/>
</dbReference>
<sequence length="423" mass="47383">MKKSVLITFCVVFLLYGCAEKQKVITGGQLLQVVSHVKAEPSNPKDFELKIPESSMIRNSLVSFNKTYQRVYSDSNVTSMAAGKEMITVLKPDEIGFTITSCPGLYLKNTYDNVRVYGLEAAIYNSSYIDVYSASECASLGTYPRMLNGSVEIVPNYIIEWAGSQAALRNSYNGDELYTGDTGLLIKAAGYVNGAPVLLQENGYILTYDKSMQAFILTGQIPSGYNEIYHSEGRFYGTLKDEKKFFVLDNDTVKISDNTDCTASPYSVSGLCGTTLITDNEIYHDLPVKDKFASTSTTFITLDKSNINIYYLETVWQRFLSMSYERPKACVSGKTVYYKSFSGSIYQNINGKESKISVMPKKCSSKNVVLNYGEFYCSGKKCGKFAIPIKNNKDAVMYRRVEDNTIYYYFDNLDFLPFKSGSK</sequence>